<sequence length="17" mass="2018">MVLEMIQGMDVWEGWHG</sequence>
<accession>A0A0E0HAD0</accession>
<keyword evidence="2" id="KW-1185">Reference proteome</keyword>
<dbReference type="Proteomes" id="UP000006591">
    <property type="component" value="Chromosome 5"/>
</dbReference>
<protein>
    <submittedName>
        <fullName evidence="1">Uncharacterized protein</fullName>
    </submittedName>
</protein>
<proteinExistence type="predicted"/>
<reference evidence="1" key="2">
    <citation type="submission" date="2018-04" db="EMBL/GenBank/DDBJ databases">
        <title>OnivRS2 (Oryza nivara Reference Sequence Version 2).</title>
        <authorList>
            <person name="Zhang J."/>
            <person name="Kudrna D."/>
            <person name="Lee S."/>
            <person name="Talag J."/>
            <person name="Rajasekar S."/>
            <person name="Welchert J."/>
            <person name="Hsing Y.-I."/>
            <person name="Wing R.A."/>
        </authorList>
    </citation>
    <scope>NUCLEOTIDE SEQUENCE [LARGE SCALE GENOMIC DNA]</scope>
    <source>
        <strain evidence="1">SL10</strain>
    </source>
</reference>
<organism evidence="1">
    <name type="scientific">Oryza nivara</name>
    <name type="common">Indian wild rice</name>
    <name type="synonym">Oryza sativa f. spontanea</name>
    <dbReference type="NCBI Taxonomy" id="4536"/>
    <lineage>
        <taxon>Eukaryota</taxon>
        <taxon>Viridiplantae</taxon>
        <taxon>Streptophyta</taxon>
        <taxon>Embryophyta</taxon>
        <taxon>Tracheophyta</taxon>
        <taxon>Spermatophyta</taxon>
        <taxon>Magnoliopsida</taxon>
        <taxon>Liliopsida</taxon>
        <taxon>Poales</taxon>
        <taxon>Poaceae</taxon>
        <taxon>BOP clade</taxon>
        <taxon>Oryzoideae</taxon>
        <taxon>Oryzeae</taxon>
        <taxon>Oryzinae</taxon>
        <taxon>Oryza</taxon>
    </lineage>
</organism>
<dbReference type="HOGENOM" id="CLU_3432164_0_0_1"/>
<name>A0A0E0HAD0_ORYNI</name>
<evidence type="ECO:0000313" key="2">
    <source>
        <dbReference type="Proteomes" id="UP000006591"/>
    </source>
</evidence>
<dbReference type="Gramene" id="ONIVA05G05770.1">
    <property type="protein sequence ID" value="ONIVA05G05770.1"/>
    <property type="gene ID" value="ONIVA05G05770"/>
</dbReference>
<dbReference type="AlphaFoldDB" id="A0A0E0HAD0"/>
<dbReference type="EnsemblPlants" id="ONIVA05G05770.1">
    <property type="protein sequence ID" value="ONIVA05G05770.1"/>
    <property type="gene ID" value="ONIVA05G05770"/>
</dbReference>
<reference evidence="1" key="1">
    <citation type="submission" date="2015-04" db="UniProtKB">
        <authorList>
            <consortium name="EnsemblPlants"/>
        </authorList>
    </citation>
    <scope>IDENTIFICATION</scope>
    <source>
        <strain evidence="1">SL10</strain>
    </source>
</reference>
<evidence type="ECO:0000313" key="1">
    <source>
        <dbReference type="EnsemblPlants" id="ONIVA05G05770.1"/>
    </source>
</evidence>